<keyword evidence="8" id="KW-0813">Transport</keyword>
<accession>A0A285N4T2</accession>
<feature type="transmembrane region" description="Helical" evidence="8">
    <location>
        <begin position="36"/>
        <end position="57"/>
    </location>
</feature>
<keyword evidence="4 8" id="KW-1133">Transmembrane helix</keyword>
<keyword evidence="2 8" id="KW-1003">Cell membrane</keyword>
<evidence type="ECO:0000256" key="5">
    <source>
        <dbReference type="ARBA" id="ARBA00023136"/>
    </source>
</evidence>
<evidence type="ECO:0000256" key="6">
    <source>
        <dbReference type="ARBA" id="ARBA00035120"/>
    </source>
</evidence>
<protein>
    <recommendedName>
        <fullName evidence="8">Fluoride-specific ion channel FluC</fullName>
    </recommendedName>
</protein>
<keyword evidence="10" id="KW-1185">Reference proteome</keyword>
<dbReference type="HAMAP" id="MF_00454">
    <property type="entry name" value="FluC"/>
    <property type="match status" value="1"/>
</dbReference>
<dbReference type="GO" id="GO:0140114">
    <property type="term" value="P:cellular detoxification of fluoride"/>
    <property type="evidence" value="ECO:0007669"/>
    <property type="project" value="UniProtKB-UniRule"/>
</dbReference>
<comment type="similarity">
    <text evidence="6 8">Belongs to the fluoride channel Fluc/FEX (TC 1.A.43) family.</text>
</comment>
<feature type="transmembrane region" description="Helical" evidence="8">
    <location>
        <begin position="69"/>
        <end position="92"/>
    </location>
</feature>
<dbReference type="GO" id="GO:0005886">
    <property type="term" value="C:plasma membrane"/>
    <property type="evidence" value="ECO:0007669"/>
    <property type="project" value="UniProtKB-SubCell"/>
</dbReference>
<dbReference type="EMBL" id="OBEJ01000001">
    <property type="protein sequence ID" value="SNZ04484.1"/>
    <property type="molecule type" value="Genomic_DNA"/>
</dbReference>
<comment type="caution">
    <text evidence="8">Lacks conserved residue(s) required for the propagation of feature annotation.</text>
</comment>
<dbReference type="AlphaFoldDB" id="A0A285N4T2"/>
<evidence type="ECO:0000256" key="3">
    <source>
        <dbReference type="ARBA" id="ARBA00022692"/>
    </source>
</evidence>
<name>A0A285N4T2_NATPI</name>
<sequence>MSRRQHLIRLETILLIAVGGFAGSNLRYFVEQVVPASLAATFAVNVVGSFALGLIVYESARIGAFSDQARFVFGTGFLSSFTTYSTFVVGVLTATPALGMAYLLASYAAGIAAVLAARASVRSLGTPQSEEVV</sequence>
<dbReference type="InterPro" id="IPR003691">
    <property type="entry name" value="FluC"/>
</dbReference>
<evidence type="ECO:0000256" key="8">
    <source>
        <dbReference type="HAMAP-Rule" id="MF_00454"/>
    </source>
</evidence>
<feature type="transmembrane region" description="Helical" evidence="8">
    <location>
        <begin position="12"/>
        <end position="30"/>
    </location>
</feature>
<dbReference type="RefSeq" id="WP_245838488.1">
    <property type="nucleotide sequence ID" value="NZ_OBEJ01000001.1"/>
</dbReference>
<evidence type="ECO:0000256" key="7">
    <source>
        <dbReference type="ARBA" id="ARBA00035585"/>
    </source>
</evidence>
<keyword evidence="8" id="KW-0406">Ion transport</keyword>
<keyword evidence="5 8" id="KW-0472">Membrane</keyword>
<evidence type="ECO:0000256" key="1">
    <source>
        <dbReference type="ARBA" id="ARBA00004651"/>
    </source>
</evidence>
<comment type="subcellular location">
    <subcellularLocation>
        <location evidence="1 8">Cell membrane</location>
        <topology evidence="1 8">Multi-pass membrane protein</topology>
    </subcellularLocation>
</comment>
<reference evidence="9 10" key="1">
    <citation type="submission" date="2017-09" db="EMBL/GenBank/DDBJ databases">
        <authorList>
            <person name="Ehlers B."/>
            <person name="Leendertz F.H."/>
        </authorList>
    </citation>
    <scope>NUCLEOTIDE SEQUENCE [LARGE SCALE GENOMIC DNA]</scope>
    <source>
        <strain evidence="9 10">DSM 27208</strain>
    </source>
</reference>
<organism evidence="9 10">
    <name type="scientific">Natronoarchaeum philippinense</name>
    <dbReference type="NCBI Taxonomy" id="558529"/>
    <lineage>
        <taxon>Archaea</taxon>
        <taxon>Methanobacteriati</taxon>
        <taxon>Methanobacteriota</taxon>
        <taxon>Stenosarchaea group</taxon>
        <taxon>Halobacteria</taxon>
        <taxon>Halobacteriales</taxon>
        <taxon>Natronoarchaeaceae</taxon>
    </lineage>
</organism>
<keyword evidence="8" id="KW-0407">Ion channel</keyword>
<dbReference type="Pfam" id="PF02537">
    <property type="entry name" value="CRCB"/>
    <property type="match status" value="1"/>
</dbReference>
<evidence type="ECO:0000313" key="10">
    <source>
        <dbReference type="Proteomes" id="UP000219453"/>
    </source>
</evidence>
<evidence type="ECO:0000313" key="9">
    <source>
        <dbReference type="EMBL" id="SNZ04484.1"/>
    </source>
</evidence>
<feature type="transmembrane region" description="Helical" evidence="8">
    <location>
        <begin position="98"/>
        <end position="117"/>
    </location>
</feature>
<dbReference type="GO" id="GO:0062054">
    <property type="term" value="F:fluoride channel activity"/>
    <property type="evidence" value="ECO:0007669"/>
    <property type="project" value="UniProtKB-UniRule"/>
</dbReference>
<keyword evidence="3 8" id="KW-0812">Transmembrane</keyword>
<evidence type="ECO:0000256" key="4">
    <source>
        <dbReference type="ARBA" id="ARBA00022989"/>
    </source>
</evidence>
<dbReference type="Proteomes" id="UP000219453">
    <property type="component" value="Unassembled WGS sequence"/>
</dbReference>
<comment type="catalytic activity">
    <reaction evidence="7">
        <text>fluoride(in) = fluoride(out)</text>
        <dbReference type="Rhea" id="RHEA:76159"/>
        <dbReference type="ChEBI" id="CHEBI:17051"/>
    </reaction>
    <physiologicalReaction direction="left-to-right" evidence="7">
        <dbReference type="Rhea" id="RHEA:76160"/>
    </physiologicalReaction>
</comment>
<comment type="function">
    <text evidence="8">Fluoride-specific ion channel. Important for reducing fluoride concentration in the cell, thus reducing its toxicity.</text>
</comment>
<gene>
    <name evidence="8" type="primary">fluC</name>
    <name evidence="8" type="synonym">crcB</name>
    <name evidence="9" type="ORF">SAMN06269185_0577</name>
</gene>
<evidence type="ECO:0000256" key="2">
    <source>
        <dbReference type="ARBA" id="ARBA00022475"/>
    </source>
</evidence>
<proteinExistence type="inferred from homology"/>